<dbReference type="Gene3D" id="3.30.505.10">
    <property type="entry name" value="SH2 domain"/>
    <property type="match status" value="1"/>
</dbReference>
<dbReference type="Proteomes" id="UP000261360">
    <property type="component" value="Unplaced"/>
</dbReference>
<dbReference type="PROSITE" id="PS50001">
    <property type="entry name" value="SH2"/>
    <property type="match status" value="1"/>
</dbReference>
<dbReference type="SUPFAM" id="SSF55550">
    <property type="entry name" value="SH2 domain"/>
    <property type="match status" value="1"/>
</dbReference>
<organism evidence="3 4">
    <name type="scientific">Seriola lalandi dorsalis</name>
    <dbReference type="NCBI Taxonomy" id="1841481"/>
    <lineage>
        <taxon>Eukaryota</taxon>
        <taxon>Metazoa</taxon>
        <taxon>Chordata</taxon>
        <taxon>Craniata</taxon>
        <taxon>Vertebrata</taxon>
        <taxon>Euteleostomi</taxon>
        <taxon>Actinopterygii</taxon>
        <taxon>Neopterygii</taxon>
        <taxon>Teleostei</taxon>
        <taxon>Neoteleostei</taxon>
        <taxon>Acanthomorphata</taxon>
        <taxon>Carangaria</taxon>
        <taxon>Carangiformes</taxon>
        <taxon>Carangidae</taxon>
        <taxon>Seriola</taxon>
    </lineage>
</organism>
<keyword evidence="1" id="KW-0727">SH2 domain</keyword>
<evidence type="ECO:0000313" key="3">
    <source>
        <dbReference type="Ensembl" id="ENSSLDP00000005741.1"/>
    </source>
</evidence>
<reference evidence="3" key="2">
    <citation type="submission" date="2025-09" db="UniProtKB">
        <authorList>
            <consortium name="Ensembl"/>
        </authorList>
    </citation>
    <scope>IDENTIFICATION</scope>
</reference>
<dbReference type="Pfam" id="PF00017">
    <property type="entry name" value="SH2"/>
    <property type="match status" value="1"/>
</dbReference>
<dbReference type="Ensembl" id="ENSSLDT00000005936.1">
    <property type="protein sequence ID" value="ENSSLDP00000005741.1"/>
    <property type="gene ID" value="ENSSLDG00000004580.1"/>
</dbReference>
<sequence>MSVHTSMYYGRIGSEATERLLERFGHDGSFLLRDSETMQGAYCLCVREHQKGHSLWCQDTPPHRPTGQSTATVLQLWRRYDTHTHTLTFTLYVRI</sequence>
<dbReference type="GeneTree" id="ENSGT00940000168744"/>
<dbReference type="STRING" id="1841481.ENSSLDP00000005741"/>
<evidence type="ECO:0000259" key="2">
    <source>
        <dbReference type="PROSITE" id="PS50001"/>
    </source>
</evidence>
<dbReference type="AlphaFoldDB" id="A0A3B4WMX8"/>
<accession>A0A3B4WMX8</accession>
<keyword evidence="4" id="KW-1185">Reference proteome</keyword>
<proteinExistence type="predicted"/>
<dbReference type="InterPro" id="IPR000980">
    <property type="entry name" value="SH2"/>
</dbReference>
<name>A0A3B4WMX8_SERLL</name>
<evidence type="ECO:0000313" key="4">
    <source>
        <dbReference type="Proteomes" id="UP000261360"/>
    </source>
</evidence>
<protein>
    <recommendedName>
        <fullName evidence="2">SH2 domain-containing protein</fullName>
    </recommendedName>
</protein>
<reference evidence="3" key="1">
    <citation type="submission" date="2025-08" db="UniProtKB">
        <authorList>
            <consortium name="Ensembl"/>
        </authorList>
    </citation>
    <scope>IDENTIFICATION</scope>
</reference>
<dbReference type="InterPro" id="IPR036860">
    <property type="entry name" value="SH2_dom_sf"/>
</dbReference>
<evidence type="ECO:0000256" key="1">
    <source>
        <dbReference type="PROSITE-ProRule" id="PRU00191"/>
    </source>
</evidence>
<feature type="domain" description="SH2" evidence="2">
    <location>
        <begin position="7"/>
        <end position="95"/>
    </location>
</feature>
<dbReference type="PRINTS" id="PR00401">
    <property type="entry name" value="SH2DOMAIN"/>
</dbReference>